<comment type="caution">
    <text evidence="3">The sequence shown here is derived from an EMBL/GenBank/DDBJ whole genome shotgun (WGS) entry which is preliminary data.</text>
</comment>
<feature type="signal peptide" evidence="1">
    <location>
        <begin position="1"/>
        <end position="27"/>
    </location>
</feature>
<dbReference type="Gene3D" id="3.40.50.1820">
    <property type="entry name" value="alpha/beta hydrolase"/>
    <property type="match status" value="1"/>
</dbReference>
<proteinExistence type="predicted"/>
<evidence type="ECO:0000313" key="3">
    <source>
        <dbReference type="EMBL" id="TYR77030.1"/>
    </source>
</evidence>
<dbReference type="Pfam" id="PF07819">
    <property type="entry name" value="PGAP1"/>
    <property type="match status" value="1"/>
</dbReference>
<reference evidence="3 4" key="1">
    <citation type="submission" date="2019-08" db="EMBL/GenBank/DDBJ databases">
        <title>Bacillus genomes from the desert of Cuatro Cienegas, Coahuila.</title>
        <authorList>
            <person name="Olmedo-Alvarez G."/>
        </authorList>
    </citation>
    <scope>NUCLEOTIDE SEQUENCE [LARGE SCALE GENOMIC DNA]</scope>
    <source>
        <strain evidence="3 4">CH40_1T</strain>
    </source>
</reference>
<feature type="domain" description="GPI inositol-deacylase PGAP1-like alpha/beta" evidence="2">
    <location>
        <begin position="110"/>
        <end position="163"/>
    </location>
</feature>
<keyword evidence="1" id="KW-0732">Signal</keyword>
<evidence type="ECO:0000259" key="2">
    <source>
        <dbReference type="Pfam" id="PF07819"/>
    </source>
</evidence>
<feature type="chain" id="PRO_5022698478" description="GPI inositol-deacylase PGAP1-like alpha/beta domain-containing protein" evidence="1">
    <location>
        <begin position="28"/>
        <end position="501"/>
    </location>
</feature>
<dbReference type="InterPro" id="IPR029058">
    <property type="entry name" value="AB_hydrolase_fold"/>
</dbReference>
<protein>
    <recommendedName>
        <fullName evidence="2">GPI inositol-deacylase PGAP1-like alpha/beta domain-containing protein</fullName>
    </recommendedName>
</protein>
<gene>
    <name evidence="3" type="ORF">FZC79_04850</name>
</gene>
<evidence type="ECO:0000313" key="4">
    <source>
        <dbReference type="Proteomes" id="UP000323317"/>
    </source>
</evidence>
<organism evidence="3 4">
    <name type="scientific">Rossellomorea vietnamensis</name>
    <dbReference type="NCBI Taxonomy" id="218284"/>
    <lineage>
        <taxon>Bacteria</taxon>
        <taxon>Bacillati</taxon>
        <taxon>Bacillota</taxon>
        <taxon>Bacilli</taxon>
        <taxon>Bacillales</taxon>
        <taxon>Bacillaceae</taxon>
        <taxon>Rossellomorea</taxon>
    </lineage>
</organism>
<dbReference type="InterPro" id="IPR012908">
    <property type="entry name" value="PGAP1-ab_dom-like"/>
</dbReference>
<dbReference type="SUPFAM" id="SSF53474">
    <property type="entry name" value="alpha/beta-Hydrolases"/>
    <property type="match status" value="1"/>
</dbReference>
<dbReference type="AlphaFoldDB" id="A0A5D4KJJ2"/>
<dbReference type="PANTHER" id="PTHR37946:SF1">
    <property type="entry name" value="SLL1969 PROTEIN"/>
    <property type="match status" value="1"/>
</dbReference>
<dbReference type="Proteomes" id="UP000323317">
    <property type="component" value="Unassembled WGS sequence"/>
</dbReference>
<dbReference type="EMBL" id="VTEH01000002">
    <property type="protein sequence ID" value="TYR77030.1"/>
    <property type="molecule type" value="Genomic_DNA"/>
</dbReference>
<name>A0A5D4KJJ2_9BACI</name>
<dbReference type="GO" id="GO:0016788">
    <property type="term" value="F:hydrolase activity, acting on ester bonds"/>
    <property type="evidence" value="ECO:0007669"/>
    <property type="project" value="InterPro"/>
</dbReference>
<evidence type="ECO:0000256" key="1">
    <source>
        <dbReference type="SAM" id="SignalP"/>
    </source>
</evidence>
<dbReference type="PANTHER" id="PTHR37946">
    <property type="entry name" value="SLL1969 PROTEIN"/>
    <property type="match status" value="1"/>
</dbReference>
<sequence length="501" mass="55543">MKWSGKMKRLGLILLMLFLVLPVSANAGTIGGKDNPGGVPGQWYAGDAPGYSDPNKPVLVFIHGINSSSKTWWESNNMYQTALNNGYQTAFIDVHPDKNMWDNGTIINNRVRDIYNYFGQKKLVIVGHSKGGIDAQNALVHYGAHPYVSNLITLSTPHYGSQLADLAYSGWAGWLASILGSKNDATYSLQTGYMRNYRPQIDTHINRSKNPVFTLAGTKWGSFGSSLYWGGLYLSSYGSNDGAVTVANSRLPYSKEVRVSSWNHTTVREGGTFQYFRPYLTLNAQPVAGITSAESMSEPLASELEPANISVLHRGGEFTASALENFQVEENVAKLDLDWLSDKKMKDLVVISPSGVEYKKFTHSVDEGVFKGGHHHSFQIQKPEAGQWSVKVNKNKAAYLMTVGFHSDLNEEIILDEKTIELKNKGSKIKDFQVNVNINKDGQKKKDASMMITQKGKVPFTFKEEGVYTLTLDVKGKTKAGKKFERTIVKSIYVDKNGITH</sequence>
<accession>A0A5D4KJJ2</accession>